<dbReference type="Pfam" id="PF19952">
    <property type="entry name" value="DUF6414"/>
    <property type="match status" value="1"/>
</dbReference>
<dbReference type="AlphaFoldDB" id="A0A1X1YUY2"/>
<dbReference type="OrthoDB" id="4091735at2"/>
<dbReference type="KEGG" id="mlj:MLAC_04150"/>
<dbReference type="Proteomes" id="UP000466396">
    <property type="component" value="Chromosome"/>
</dbReference>
<gene>
    <name evidence="1" type="ORF">MLAC_04150</name>
</gene>
<keyword evidence="2" id="KW-1185">Reference proteome</keyword>
<evidence type="ECO:0000313" key="2">
    <source>
        <dbReference type="Proteomes" id="UP000466396"/>
    </source>
</evidence>
<organism evidence="1 2">
    <name type="scientific">Mycobacterium lacus</name>
    <dbReference type="NCBI Taxonomy" id="169765"/>
    <lineage>
        <taxon>Bacteria</taxon>
        <taxon>Bacillati</taxon>
        <taxon>Actinomycetota</taxon>
        <taxon>Actinomycetes</taxon>
        <taxon>Mycobacteriales</taxon>
        <taxon>Mycobacteriaceae</taxon>
        <taxon>Mycobacterium</taxon>
    </lineage>
</organism>
<sequence>MLFQFVYLDKPKLAGCAAQVDGGLIAETKTRKAKTGSAGANLGAKVLGLKADGSRLDEQAQTLSDAPEAQFQRLLAAANTDPETLAWIEVMDQTADLESAQVGEIVSWECDVDIPNVSRLIAKDGAGQQYLQVANVRGRRDAGRPEGRWYGRFQPGARSGRGA</sequence>
<dbReference type="InterPro" id="IPR045633">
    <property type="entry name" value="DUF6414"/>
</dbReference>
<dbReference type="RefSeq" id="WP_085156093.1">
    <property type="nucleotide sequence ID" value="NZ_AP022581.1"/>
</dbReference>
<dbReference type="EMBL" id="AP022581">
    <property type="protein sequence ID" value="BBX95121.1"/>
    <property type="molecule type" value="Genomic_DNA"/>
</dbReference>
<protein>
    <submittedName>
        <fullName evidence="1">Uncharacterized protein</fullName>
    </submittedName>
</protein>
<reference evidence="1 2" key="1">
    <citation type="journal article" date="2019" name="Emerg. Microbes Infect.">
        <title>Comprehensive subspecies identification of 175 nontuberculous mycobacteria species based on 7547 genomic profiles.</title>
        <authorList>
            <person name="Matsumoto Y."/>
            <person name="Kinjo T."/>
            <person name="Motooka D."/>
            <person name="Nabeya D."/>
            <person name="Jung N."/>
            <person name="Uechi K."/>
            <person name="Horii T."/>
            <person name="Iida T."/>
            <person name="Fujita J."/>
            <person name="Nakamura S."/>
        </authorList>
    </citation>
    <scope>NUCLEOTIDE SEQUENCE [LARGE SCALE GENOMIC DNA]</scope>
    <source>
        <strain evidence="1 2">JCM 15657</strain>
    </source>
</reference>
<name>A0A1X1YUY2_9MYCO</name>
<accession>A0A1X1YUY2</accession>
<evidence type="ECO:0000313" key="1">
    <source>
        <dbReference type="EMBL" id="BBX95121.1"/>
    </source>
</evidence>
<dbReference type="STRING" id="169765.AWC15_11900"/>
<proteinExistence type="predicted"/>